<dbReference type="Proteomes" id="UP000287166">
    <property type="component" value="Unassembled WGS sequence"/>
</dbReference>
<feature type="chain" id="PRO_5019149954" description="Secreted protein" evidence="2">
    <location>
        <begin position="27"/>
        <end position="70"/>
    </location>
</feature>
<evidence type="ECO:0000313" key="4">
    <source>
        <dbReference type="Proteomes" id="UP000287166"/>
    </source>
</evidence>
<comment type="caution">
    <text evidence="3">The sequence shown here is derived from an EMBL/GenBank/DDBJ whole genome shotgun (WGS) entry which is preliminary data.</text>
</comment>
<accession>A0A401GWR8</accession>
<keyword evidence="2" id="KW-0732">Signal</keyword>
<proteinExistence type="predicted"/>
<dbReference type="InParanoid" id="A0A401GWR8"/>
<reference evidence="3 4" key="1">
    <citation type="journal article" date="2018" name="Sci. Rep.">
        <title>Genome sequence of the cauliflower mushroom Sparassis crispa (Hanabiratake) and its association with beneficial usage.</title>
        <authorList>
            <person name="Kiyama R."/>
            <person name="Furutani Y."/>
            <person name="Kawaguchi K."/>
            <person name="Nakanishi T."/>
        </authorList>
    </citation>
    <scope>NUCLEOTIDE SEQUENCE [LARGE SCALE GENOMIC DNA]</scope>
</reference>
<evidence type="ECO:0008006" key="5">
    <source>
        <dbReference type="Google" id="ProtNLM"/>
    </source>
</evidence>
<evidence type="ECO:0000313" key="3">
    <source>
        <dbReference type="EMBL" id="GBE86214.1"/>
    </source>
</evidence>
<dbReference type="AlphaFoldDB" id="A0A401GWR8"/>
<organism evidence="3 4">
    <name type="scientific">Sparassis crispa</name>
    <dbReference type="NCBI Taxonomy" id="139825"/>
    <lineage>
        <taxon>Eukaryota</taxon>
        <taxon>Fungi</taxon>
        <taxon>Dikarya</taxon>
        <taxon>Basidiomycota</taxon>
        <taxon>Agaricomycotina</taxon>
        <taxon>Agaricomycetes</taxon>
        <taxon>Polyporales</taxon>
        <taxon>Sparassidaceae</taxon>
        <taxon>Sparassis</taxon>
    </lineage>
</organism>
<gene>
    <name evidence="3" type="ORF">SCP_0900930</name>
</gene>
<feature type="signal peptide" evidence="2">
    <location>
        <begin position="1"/>
        <end position="26"/>
    </location>
</feature>
<protein>
    <recommendedName>
        <fullName evidence="5">Secreted protein</fullName>
    </recommendedName>
</protein>
<dbReference type="EMBL" id="BFAD01000009">
    <property type="protein sequence ID" value="GBE86214.1"/>
    <property type="molecule type" value="Genomic_DNA"/>
</dbReference>
<keyword evidence="4" id="KW-1185">Reference proteome</keyword>
<feature type="region of interest" description="Disordered" evidence="1">
    <location>
        <begin position="47"/>
        <end position="70"/>
    </location>
</feature>
<dbReference type="GeneID" id="38783131"/>
<sequence length="70" mass="7557">MATHLSSSLPLSAWSMATILHWLTRCHDIGHQACVVTSTTVPRHIQVKTGHGSKSVPQAQEGVNRKGVQS</sequence>
<dbReference type="RefSeq" id="XP_027617127.1">
    <property type="nucleotide sequence ID" value="XM_027761326.1"/>
</dbReference>
<evidence type="ECO:0000256" key="1">
    <source>
        <dbReference type="SAM" id="MobiDB-lite"/>
    </source>
</evidence>
<evidence type="ECO:0000256" key="2">
    <source>
        <dbReference type="SAM" id="SignalP"/>
    </source>
</evidence>
<name>A0A401GWR8_9APHY</name>